<dbReference type="AlphaFoldDB" id="A0A1N7JIF6"/>
<dbReference type="RefSeq" id="WP_143524378.1">
    <property type="nucleotide sequence ID" value="NZ_OBMN01000001.1"/>
</dbReference>
<keyword evidence="2" id="KW-1185">Reference proteome</keyword>
<protein>
    <submittedName>
        <fullName evidence="1">Uncharacterized protein</fullName>
    </submittedName>
</protein>
<name>A0A1N7JIF6_9RHOB</name>
<sequence length="124" mass="13727">MSGMSTANRIMHGARQSATVLACLRLILWSLVPAASHVPDVSLVLAEHAEMVEKHGHSHGLEDDLAWALRGHHSHDAADHDHSQAVLLPMPNATPWTQHSTRAPVVRHTRWTPPVHLLERPPRV</sequence>
<reference evidence="2" key="1">
    <citation type="submission" date="2017-01" db="EMBL/GenBank/DDBJ databases">
        <authorList>
            <person name="Varghese N."/>
            <person name="Submissions S."/>
        </authorList>
    </citation>
    <scope>NUCLEOTIDE SEQUENCE [LARGE SCALE GENOMIC DNA]</scope>
    <source>
        <strain evidence="2">DSM 18714</strain>
    </source>
</reference>
<proteinExistence type="predicted"/>
<evidence type="ECO:0000313" key="1">
    <source>
        <dbReference type="EMBL" id="SIS49115.1"/>
    </source>
</evidence>
<accession>A0A1N7JIF6</accession>
<organism evidence="1 2">
    <name type="scientific">Phaeovulum vinaykumarii</name>
    <dbReference type="NCBI Taxonomy" id="407234"/>
    <lineage>
        <taxon>Bacteria</taxon>
        <taxon>Pseudomonadati</taxon>
        <taxon>Pseudomonadota</taxon>
        <taxon>Alphaproteobacteria</taxon>
        <taxon>Rhodobacterales</taxon>
        <taxon>Paracoccaceae</taxon>
        <taxon>Phaeovulum</taxon>
    </lineage>
</organism>
<dbReference type="Proteomes" id="UP000186098">
    <property type="component" value="Unassembled WGS sequence"/>
</dbReference>
<evidence type="ECO:0000313" key="2">
    <source>
        <dbReference type="Proteomes" id="UP000186098"/>
    </source>
</evidence>
<dbReference type="EMBL" id="FTOM01000001">
    <property type="protein sequence ID" value="SIS49115.1"/>
    <property type="molecule type" value="Genomic_DNA"/>
</dbReference>
<gene>
    <name evidence="1" type="ORF">SAMN05421795_1017</name>
</gene>
<dbReference type="STRING" id="407234.SAMN05421795_1017"/>